<dbReference type="AlphaFoldDB" id="A0A0F8ZPX5"/>
<sequence>MSINDLMRIQIASFALIPEHIYIGERNFHAEKLILILSDENQNKDI</sequence>
<comment type="caution">
    <text evidence="1">The sequence shown here is derived from an EMBL/GenBank/DDBJ whole genome shotgun (WGS) entry which is preliminary data.</text>
</comment>
<feature type="non-terminal residue" evidence="1">
    <location>
        <position position="46"/>
    </location>
</feature>
<accession>A0A0F8ZPX5</accession>
<evidence type="ECO:0000313" key="1">
    <source>
        <dbReference type="EMBL" id="KKK61946.1"/>
    </source>
</evidence>
<name>A0A0F8ZPX5_9ZZZZ</name>
<organism evidence="1">
    <name type="scientific">marine sediment metagenome</name>
    <dbReference type="NCBI Taxonomy" id="412755"/>
    <lineage>
        <taxon>unclassified sequences</taxon>
        <taxon>metagenomes</taxon>
        <taxon>ecological metagenomes</taxon>
    </lineage>
</organism>
<gene>
    <name evidence="1" type="ORF">LCGC14_3009240</name>
</gene>
<dbReference type="EMBL" id="LAZR01062239">
    <property type="protein sequence ID" value="KKK61946.1"/>
    <property type="molecule type" value="Genomic_DNA"/>
</dbReference>
<protein>
    <submittedName>
        <fullName evidence="1">Uncharacterized protein</fullName>
    </submittedName>
</protein>
<proteinExistence type="predicted"/>
<reference evidence="1" key="1">
    <citation type="journal article" date="2015" name="Nature">
        <title>Complex archaea that bridge the gap between prokaryotes and eukaryotes.</title>
        <authorList>
            <person name="Spang A."/>
            <person name="Saw J.H."/>
            <person name="Jorgensen S.L."/>
            <person name="Zaremba-Niedzwiedzka K."/>
            <person name="Martijn J."/>
            <person name="Lind A.E."/>
            <person name="van Eijk R."/>
            <person name="Schleper C."/>
            <person name="Guy L."/>
            <person name="Ettema T.J."/>
        </authorList>
    </citation>
    <scope>NUCLEOTIDE SEQUENCE</scope>
</reference>